<keyword evidence="1" id="KW-0378">Hydrolase</keyword>
<evidence type="ECO:0000313" key="4">
    <source>
        <dbReference type="Proteomes" id="UP001161247"/>
    </source>
</evidence>
<dbReference type="SUPFAM" id="SSF52266">
    <property type="entry name" value="SGNH hydrolase"/>
    <property type="match status" value="1"/>
</dbReference>
<dbReference type="GO" id="GO:0016787">
    <property type="term" value="F:hydrolase activity"/>
    <property type="evidence" value="ECO:0007669"/>
    <property type="project" value="UniProtKB-KW"/>
</dbReference>
<name>A0AAV1E797_OLDCO</name>
<evidence type="ECO:0000313" key="3">
    <source>
        <dbReference type="EMBL" id="CAI9115214.1"/>
    </source>
</evidence>
<organism evidence="3 4">
    <name type="scientific">Oldenlandia corymbosa var. corymbosa</name>
    <dbReference type="NCBI Taxonomy" id="529605"/>
    <lineage>
        <taxon>Eukaryota</taxon>
        <taxon>Viridiplantae</taxon>
        <taxon>Streptophyta</taxon>
        <taxon>Embryophyta</taxon>
        <taxon>Tracheophyta</taxon>
        <taxon>Spermatophyta</taxon>
        <taxon>Magnoliopsida</taxon>
        <taxon>eudicotyledons</taxon>
        <taxon>Gunneridae</taxon>
        <taxon>Pentapetalae</taxon>
        <taxon>asterids</taxon>
        <taxon>lamiids</taxon>
        <taxon>Gentianales</taxon>
        <taxon>Rubiaceae</taxon>
        <taxon>Rubioideae</taxon>
        <taxon>Spermacoceae</taxon>
        <taxon>Hedyotis-Oldenlandia complex</taxon>
        <taxon>Oldenlandia</taxon>
    </lineage>
</organism>
<gene>
    <name evidence="3" type="ORF">OLC1_LOCUS21785</name>
</gene>
<proteinExistence type="predicted"/>
<feature type="domain" description="Sialate O-acetylesterase" evidence="2">
    <location>
        <begin position="1"/>
        <end position="102"/>
    </location>
</feature>
<dbReference type="Proteomes" id="UP001161247">
    <property type="component" value="Chromosome 8"/>
</dbReference>
<sequence length="106" mass="12125">MPFAHSLLRRDPYFGHIGLVPCAIGATKISEWERGTINYNRLIDRARFAMKTSGSIRAILWYQGESDTEKKQDAIIYKDKLKKFFTDVRVDLVSPLLPIIQVSPVT</sequence>
<dbReference type="AlphaFoldDB" id="A0AAV1E797"/>
<keyword evidence="4" id="KW-1185">Reference proteome</keyword>
<dbReference type="EMBL" id="OX459125">
    <property type="protein sequence ID" value="CAI9115214.1"/>
    <property type="molecule type" value="Genomic_DNA"/>
</dbReference>
<accession>A0AAV1E797</accession>
<evidence type="ECO:0000256" key="1">
    <source>
        <dbReference type="ARBA" id="ARBA00022801"/>
    </source>
</evidence>
<dbReference type="InterPro" id="IPR005181">
    <property type="entry name" value="SASA"/>
</dbReference>
<evidence type="ECO:0000259" key="2">
    <source>
        <dbReference type="Pfam" id="PF03629"/>
    </source>
</evidence>
<dbReference type="InterPro" id="IPR052940">
    <property type="entry name" value="Carb_Esterase_6"/>
</dbReference>
<dbReference type="PANTHER" id="PTHR31988:SF15">
    <property type="entry name" value="ESTERASE, PUTATIVE (DUF303)-RELATED"/>
    <property type="match status" value="1"/>
</dbReference>
<dbReference type="InterPro" id="IPR036514">
    <property type="entry name" value="SGNH_hydro_sf"/>
</dbReference>
<reference evidence="3" key="1">
    <citation type="submission" date="2023-03" db="EMBL/GenBank/DDBJ databases">
        <authorList>
            <person name="Julca I."/>
        </authorList>
    </citation>
    <scope>NUCLEOTIDE SEQUENCE</scope>
</reference>
<protein>
    <submittedName>
        <fullName evidence="3">OLC1v1016056C1</fullName>
    </submittedName>
</protein>
<dbReference type="PANTHER" id="PTHR31988">
    <property type="entry name" value="ESTERASE, PUTATIVE (DUF303)-RELATED"/>
    <property type="match status" value="1"/>
</dbReference>
<dbReference type="Gene3D" id="3.40.50.1110">
    <property type="entry name" value="SGNH hydrolase"/>
    <property type="match status" value="1"/>
</dbReference>
<dbReference type="Pfam" id="PF03629">
    <property type="entry name" value="SASA"/>
    <property type="match status" value="1"/>
</dbReference>